<dbReference type="PATRIC" id="fig|28229.3.peg.3333"/>
<dbReference type="RefSeq" id="WP_033083310.1">
    <property type="nucleotide sequence ID" value="NZ_JQEC01000044.1"/>
</dbReference>
<protein>
    <recommendedName>
        <fullName evidence="4">STAS/SEC14 domain-containing protein</fullName>
    </recommendedName>
</protein>
<evidence type="ECO:0000256" key="1">
    <source>
        <dbReference type="SAM" id="Phobius"/>
    </source>
</evidence>
<evidence type="ECO:0008006" key="4">
    <source>
        <dbReference type="Google" id="ProtNLM"/>
    </source>
</evidence>
<dbReference type="Proteomes" id="UP000029868">
    <property type="component" value="Unassembled WGS sequence"/>
</dbReference>
<sequence length="154" mass="17789">MNKHGEISFSWVNDVFTLEVKRAFNEEALEYYIPLIQKSVSNRSVQDWKRLEVWDDEVLGSPTTAALTKLLWEWYDKNGCVLTGIVVSNSVQAQGIQNILKSKAKVFINIGKAQSWLERHNRQINQDKEQLFFSPALLILTNYYLPITWALAIT</sequence>
<evidence type="ECO:0000313" key="3">
    <source>
        <dbReference type="Proteomes" id="UP000029868"/>
    </source>
</evidence>
<dbReference type="OrthoDB" id="6215874at2"/>
<gene>
    <name evidence="2" type="ORF">GAB14E_0669</name>
</gene>
<proteinExistence type="predicted"/>
<comment type="caution">
    <text evidence="2">The sequence shown here is derived from an EMBL/GenBank/DDBJ whole genome shotgun (WGS) entry which is preliminary data.</text>
</comment>
<dbReference type="AlphaFoldDB" id="A0A099KL72"/>
<keyword evidence="1" id="KW-1133">Transmembrane helix</keyword>
<organism evidence="2 3">
    <name type="scientific">Colwellia psychrerythraea</name>
    <name type="common">Vibrio psychroerythus</name>
    <dbReference type="NCBI Taxonomy" id="28229"/>
    <lineage>
        <taxon>Bacteria</taxon>
        <taxon>Pseudomonadati</taxon>
        <taxon>Pseudomonadota</taxon>
        <taxon>Gammaproteobacteria</taxon>
        <taxon>Alteromonadales</taxon>
        <taxon>Colwelliaceae</taxon>
        <taxon>Colwellia</taxon>
    </lineage>
</organism>
<keyword evidence="1" id="KW-0472">Membrane</keyword>
<dbReference type="EMBL" id="JQEC01000044">
    <property type="protein sequence ID" value="KGJ91005.1"/>
    <property type="molecule type" value="Genomic_DNA"/>
</dbReference>
<feature type="transmembrane region" description="Helical" evidence="1">
    <location>
        <begin position="131"/>
        <end position="152"/>
    </location>
</feature>
<reference evidence="2 3" key="1">
    <citation type="submission" date="2014-08" db="EMBL/GenBank/DDBJ databases">
        <title>Genomic and Phenotypic Diversity of Colwellia psychrerythraea strains from Disparate Marine Basins.</title>
        <authorList>
            <person name="Techtmann S.M."/>
            <person name="Stelling S.C."/>
            <person name="Utturkar S.M."/>
            <person name="Alshibli N."/>
            <person name="Harris A."/>
            <person name="Brown S.D."/>
            <person name="Hazen T.C."/>
        </authorList>
    </citation>
    <scope>NUCLEOTIDE SEQUENCE [LARGE SCALE GENOMIC DNA]</scope>
    <source>
        <strain evidence="2 3">GAB14E</strain>
    </source>
</reference>
<accession>A0A099KL72</accession>
<keyword evidence="1" id="KW-0812">Transmembrane</keyword>
<evidence type="ECO:0000313" key="2">
    <source>
        <dbReference type="EMBL" id="KGJ91005.1"/>
    </source>
</evidence>
<name>A0A099KL72_COLPS</name>